<comment type="caution">
    <text evidence="2">The sequence shown here is derived from an EMBL/GenBank/DDBJ whole genome shotgun (WGS) entry which is preliminary data.</text>
</comment>
<dbReference type="EMBL" id="JROU02002014">
    <property type="protein sequence ID" value="OEH74539.1"/>
    <property type="molecule type" value="Genomic_DNA"/>
</dbReference>
<dbReference type="VEuPathDB" id="ToxoDB:cyc_04631"/>
<protein>
    <submittedName>
        <fullName evidence="2">Uncharacterized protein</fullName>
    </submittedName>
</protein>
<sequence length="113" mass="12854">MRGCSTPSMLPQSDTAAARPMRGWVTLLVPRSLAGKEPWLCAEEESRREVRQTVLLQQQRRLRERQQQEQEEAACCLCSAWCMLRQPPRPPRRAAARAPHTVGRKGAPCSKKF</sequence>
<accession>A0A1D3CTL5</accession>
<proteinExistence type="predicted"/>
<gene>
    <name evidence="2" type="ORF">cyc_04631</name>
</gene>
<dbReference type="InParanoid" id="A0A1D3CTL5"/>
<evidence type="ECO:0000313" key="3">
    <source>
        <dbReference type="Proteomes" id="UP000095192"/>
    </source>
</evidence>
<evidence type="ECO:0000256" key="1">
    <source>
        <dbReference type="SAM" id="MobiDB-lite"/>
    </source>
</evidence>
<organism evidence="2 3">
    <name type="scientific">Cyclospora cayetanensis</name>
    <dbReference type="NCBI Taxonomy" id="88456"/>
    <lineage>
        <taxon>Eukaryota</taxon>
        <taxon>Sar</taxon>
        <taxon>Alveolata</taxon>
        <taxon>Apicomplexa</taxon>
        <taxon>Conoidasida</taxon>
        <taxon>Coccidia</taxon>
        <taxon>Eucoccidiorida</taxon>
        <taxon>Eimeriorina</taxon>
        <taxon>Eimeriidae</taxon>
        <taxon>Cyclospora</taxon>
    </lineage>
</organism>
<feature type="compositionally biased region" description="Polar residues" evidence="1">
    <location>
        <begin position="1"/>
        <end position="15"/>
    </location>
</feature>
<dbReference type="Proteomes" id="UP000095192">
    <property type="component" value="Unassembled WGS sequence"/>
</dbReference>
<reference evidence="2 3" key="1">
    <citation type="journal article" date="2016" name="BMC Genomics">
        <title>Comparative genomics reveals Cyclospora cayetanensis possesses coccidia-like metabolism and invasion components but unique surface antigens.</title>
        <authorList>
            <person name="Liu S."/>
            <person name="Wang L."/>
            <person name="Zheng H."/>
            <person name="Xu Z."/>
            <person name="Roellig D.M."/>
            <person name="Li N."/>
            <person name="Frace M.A."/>
            <person name="Tang K."/>
            <person name="Arrowood M.J."/>
            <person name="Moss D.M."/>
            <person name="Zhang L."/>
            <person name="Feng Y."/>
            <person name="Xiao L."/>
        </authorList>
    </citation>
    <scope>NUCLEOTIDE SEQUENCE [LARGE SCALE GENOMIC DNA]</scope>
    <source>
        <strain evidence="2 3">CHN_HEN01</strain>
    </source>
</reference>
<dbReference type="AlphaFoldDB" id="A0A1D3CTL5"/>
<feature type="region of interest" description="Disordered" evidence="1">
    <location>
        <begin position="89"/>
        <end position="113"/>
    </location>
</feature>
<name>A0A1D3CTL5_9EIME</name>
<evidence type="ECO:0000313" key="2">
    <source>
        <dbReference type="EMBL" id="OEH74539.1"/>
    </source>
</evidence>
<keyword evidence="3" id="KW-1185">Reference proteome</keyword>
<feature type="region of interest" description="Disordered" evidence="1">
    <location>
        <begin position="1"/>
        <end position="21"/>
    </location>
</feature>